<evidence type="ECO:0000256" key="1">
    <source>
        <dbReference type="ARBA" id="ARBA00022754"/>
    </source>
</evidence>
<dbReference type="PANTHER" id="PTHR23239:SF377">
    <property type="entry name" value="KERATIN 34"/>
    <property type="match status" value="1"/>
</dbReference>
<feature type="coiled-coil region" evidence="4">
    <location>
        <begin position="651"/>
        <end position="703"/>
    </location>
</feature>
<dbReference type="Proteomes" id="UP001176940">
    <property type="component" value="Unassembled WGS sequence"/>
</dbReference>
<dbReference type="PROSITE" id="PS51842">
    <property type="entry name" value="IF_ROD_2"/>
    <property type="match status" value="2"/>
</dbReference>
<evidence type="ECO:0000313" key="8">
    <source>
        <dbReference type="Proteomes" id="UP001176940"/>
    </source>
</evidence>
<name>A0ABN9MKQ8_9NEOB</name>
<gene>
    <name evidence="7" type="ORF">RIMI_LOCUS20925057</name>
</gene>
<accession>A0ABN9MKQ8</accession>
<feature type="coiled-coil region" evidence="4">
    <location>
        <begin position="365"/>
        <end position="392"/>
    </location>
</feature>
<dbReference type="Gene3D" id="1.20.5.170">
    <property type="match status" value="2"/>
</dbReference>
<evidence type="ECO:0000256" key="4">
    <source>
        <dbReference type="SAM" id="Coils"/>
    </source>
</evidence>
<dbReference type="SUPFAM" id="SSF90257">
    <property type="entry name" value="Myosin rod fragments"/>
    <property type="match status" value="1"/>
</dbReference>
<reference evidence="7" key="1">
    <citation type="submission" date="2023-07" db="EMBL/GenBank/DDBJ databases">
        <authorList>
            <person name="Stuckert A."/>
        </authorList>
    </citation>
    <scope>NUCLEOTIDE SEQUENCE</scope>
</reference>
<keyword evidence="2 4" id="KW-0175">Coiled coil</keyword>
<feature type="coiled-coil region" evidence="4">
    <location>
        <begin position="552"/>
        <end position="593"/>
    </location>
</feature>
<dbReference type="SMART" id="SM01391">
    <property type="entry name" value="Filament"/>
    <property type="match status" value="2"/>
</dbReference>
<dbReference type="Gene3D" id="1.20.5.1160">
    <property type="entry name" value="Vasodilator-stimulated phosphoprotein"/>
    <property type="match status" value="2"/>
</dbReference>
<dbReference type="InterPro" id="IPR018039">
    <property type="entry name" value="IF_conserved"/>
</dbReference>
<feature type="coiled-coil region" evidence="4">
    <location>
        <begin position="750"/>
        <end position="851"/>
    </location>
</feature>
<dbReference type="PRINTS" id="PR01248">
    <property type="entry name" value="TYPE1KERATIN"/>
</dbReference>
<evidence type="ECO:0000256" key="2">
    <source>
        <dbReference type="ARBA" id="ARBA00023054"/>
    </source>
</evidence>
<dbReference type="InterPro" id="IPR039008">
    <property type="entry name" value="IF_rod_dom"/>
</dbReference>
<dbReference type="EMBL" id="CAUEEQ010071855">
    <property type="protein sequence ID" value="CAJ0966074.1"/>
    <property type="molecule type" value="Genomic_DNA"/>
</dbReference>
<evidence type="ECO:0000256" key="5">
    <source>
        <dbReference type="SAM" id="MobiDB-lite"/>
    </source>
</evidence>
<feature type="domain" description="IF rod" evidence="6">
    <location>
        <begin position="555"/>
        <end position="866"/>
    </location>
</feature>
<comment type="caution">
    <text evidence="7">The sequence shown here is derived from an EMBL/GenBank/DDBJ whole genome shotgun (WGS) entry which is preliminary data.</text>
</comment>
<keyword evidence="1 3" id="KW-0403">Intermediate filament</keyword>
<evidence type="ECO:0000256" key="3">
    <source>
        <dbReference type="RuleBase" id="RU000685"/>
    </source>
</evidence>
<feature type="region of interest" description="Disordered" evidence="5">
    <location>
        <begin position="461"/>
        <end position="515"/>
    </location>
</feature>
<organism evidence="7 8">
    <name type="scientific">Ranitomeya imitator</name>
    <name type="common">mimic poison frog</name>
    <dbReference type="NCBI Taxonomy" id="111125"/>
    <lineage>
        <taxon>Eukaryota</taxon>
        <taxon>Metazoa</taxon>
        <taxon>Chordata</taxon>
        <taxon>Craniata</taxon>
        <taxon>Vertebrata</taxon>
        <taxon>Euteleostomi</taxon>
        <taxon>Amphibia</taxon>
        <taxon>Batrachia</taxon>
        <taxon>Anura</taxon>
        <taxon>Neobatrachia</taxon>
        <taxon>Hyloidea</taxon>
        <taxon>Dendrobatidae</taxon>
        <taxon>Dendrobatinae</taxon>
        <taxon>Ranitomeya</taxon>
    </lineage>
</organism>
<dbReference type="InterPro" id="IPR002957">
    <property type="entry name" value="Keratin_I"/>
</dbReference>
<feature type="domain" description="IF rod" evidence="6">
    <location>
        <begin position="110"/>
        <end position="421"/>
    </location>
</feature>
<dbReference type="SUPFAM" id="SSF64593">
    <property type="entry name" value="Intermediate filament protein, coiled coil region"/>
    <property type="match status" value="4"/>
</dbReference>
<evidence type="ECO:0000313" key="7">
    <source>
        <dbReference type="EMBL" id="CAJ0966074.1"/>
    </source>
</evidence>
<sequence length="995" mass="113045">MSHSQHKQTHSLSGHFKSSVHLSSHSPKIPSHMSSIHHGGAHYGGYHKVHHVSHSAHSGPIKPIVFSKHSSFSHGSSYGGGHSSHNLDSHFNNTGSHGGWKNEGFFNVNEKETMQLLNDRLATYLEKVRSLETENTQLEKKICEWYDKNAHASLPDSQHYHKTIEELQNKISAASVENAKIVLQIDNARLAADDFKNKYEMEVRLRNFVETDLNGLRKVLEGLNIERADLEMQLQSLQDELLQMKKHQEEDITALRNQLGARINVQVDAAPSVDLNRVLSEIREQYENLMDRNLKEVESMFLARSEELNRQVASGSEQLQSVQTEVIDLKRCLQTLEIELQSQLSMKSALECTLAETEATFSSQLSHLQTLIDNLEDQLLKIRSELERQIHEYKILMDQTTYLEMEITTYKRLLEEQDIHMPEHRHHDKISKERHSTAGSIKGTSHKITSHISTLHHKLHHGDSHKISHHGPSHGSLHGGFHKLHHGSSSLSHHGGHYRTPSVHGGSGGKGISISKHSSIGHGCGFGSAHGHSIHFGSFGGHSGWKSDGLFNVNEKETMQHLNDRLASYLEKVRSLEQENAQLERNIREWYEKNQPSSIPDFSCYFRTIQDLQGQISSATIENARIVLQIDNARLAADDFKNKYEMELRLRNNVESDVNGLRRVLDELTREVCDLEGQVQSLQEELQHMKRNHEEEVNSLRAQLGARVNVEVDAAPSMDMNRVLSEIREQYENMMERNMREVESMFLQRSEELNRQMASGSEQLQSVQTEVIELRRNVQTLEIELQSQQSMKSALEGTLAETEATFGSQLSQLQCLINNVESELSQIRADLERQNHEYKILMDQKTHLEMEIATYKRLLEGHDIHVTGHHHSSTKDVSHHSVKIVHTPGACPPHQMLAALLSESHHYDVDFLHSKNGCTVWGKCVYGTSYGAIINLCAALYGAYFNMEHLMGPIMNCMEHLMGPIINCMEHYMGRILYGLSYGAHHELYGALYGH</sequence>
<feature type="region of interest" description="Disordered" evidence="5">
    <location>
        <begin position="1"/>
        <end position="46"/>
    </location>
</feature>
<feature type="coiled-coil region" evidence="4">
    <location>
        <begin position="114"/>
        <end position="184"/>
    </location>
</feature>
<protein>
    <recommendedName>
        <fullName evidence="6">IF rod domain-containing protein</fullName>
    </recommendedName>
</protein>
<comment type="similarity">
    <text evidence="3">Belongs to the intermediate filament family.</text>
</comment>
<dbReference type="Pfam" id="PF00038">
    <property type="entry name" value="Filament"/>
    <property type="match status" value="2"/>
</dbReference>
<dbReference type="Gene3D" id="1.20.5.500">
    <property type="entry name" value="Single helix bin"/>
    <property type="match status" value="2"/>
</dbReference>
<keyword evidence="8" id="KW-1185">Reference proteome</keyword>
<evidence type="ECO:0000259" key="6">
    <source>
        <dbReference type="PROSITE" id="PS51842"/>
    </source>
</evidence>
<dbReference type="PROSITE" id="PS00226">
    <property type="entry name" value="IF_ROD_1"/>
    <property type="match status" value="2"/>
</dbReference>
<dbReference type="PANTHER" id="PTHR23239">
    <property type="entry name" value="INTERMEDIATE FILAMENT"/>
    <property type="match status" value="1"/>
</dbReference>
<proteinExistence type="inferred from homology"/>
<feature type="coiled-coil region" evidence="4">
    <location>
        <begin position="213"/>
        <end position="339"/>
    </location>
</feature>